<feature type="region of interest" description="Disordered" evidence="1">
    <location>
        <begin position="172"/>
        <end position="232"/>
    </location>
</feature>
<keyword evidence="2" id="KW-1133">Transmembrane helix</keyword>
<name>A0A7C5VYI2_THERO</name>
<organism evidence="3">
    <name type="scientific">Thermomicrobium roseum</name>
    <dbReference type="NCBI Taxonomy" id="500"/>
    <lineage>
        <taxon>Bacteria</taxon>
        <taxon>Pseudomonadati</taxon>
        <taxon>Thermomicrobiota</taxon>
        <taxon>Thermomicrobia</taxon>
        <taxon>Thermomicrobiales</taxon>
        <taxon>Thermomicrobiaceae</taxon>
        <taxon>Thermomicrobium</taxon>
    </lineage>
</organism>
<protein>
    <recommendedName>
        <fullName evidence="4">PepSY domain-containing protein</fullName>
    </recommendedName>
</protein>
<feature type="compositionally biased region" description="Acidic residues" evidence="1">
    <location>
        <begin position="195"/>
        <end position="216"/>
    </location>
</feature>
<feature type="transmembrane region" description="Helical" evidence="2">
    <location>
        <begin position="12"/>
        <end position="29"/>
    </location>
</feature>
<evidence type="ECO:0000256" key="2">
    <source>
        <dbReference type="SAM" id="Phobius"/>
    </source>
</evidence>
<feature type="compositionally biased region" description="Basic and acidic residues" evidence="1">
    <location>
        <begin position="217"/>
        <end position="232"/>
    </location>
</feature>
<accession>A0A7C5VYI2</accession>
<evidence type="ECO:0000256" key="1">
    <source>
        <dbReference type="SAM" id="MobiDB-lite"/>
    </source>
</evidence>
<keyword evidence="2" id="KW-0472">Membrane</keyword>
<dbReference type="AlphaFoldDB" id="A0A7C5VYI2"/>
<evidence type="ECO:0000313" key="3">
    <source>
        <dbReference type="EMBL" id="HHM96580.1"/>
    </source>
</evidence>
<keyword evidence="2" id="KW-0812">Transmembrane</keyword>
<sequence length="232" mass="25494">MKQVIGRRGGLVGAGALVVALVVVAVWWARTIQQGEELAWLSGVDGRVVVVDAERARQIAEQFTGGKRVLRDPRMIETPSGVIWEVETESGVLLIDGITGVVLTQDIPVTAVATLQPAEAQRIAEGDRQGLRLIGQPELVLYQGTLAYRVVFDRGIVYVDVQTGRILLDAIGGDNTGRVMGSPTEQMREGKGSDQEQEDDEEDEDDEEEEDNEEENKEGRDKEDLENERKSP</sequence>
<proteinExistence type="predicted"/>
<comment type="caution">
    <text evidence="3">The sequence shown here is derived from an EMBL/GenBank/DDBJ whole genome shotgun (WGS) entry which is preliminary data.</text>
</comment>
<evidence type="ECO:0008006" key="4">
    <source>
        <dbReference type="Google" id="ProtNLM"/>
    </source>
</evidence>
<reference evidence="3" key="1">
    <citation type="journal article" date="2020" name="mSystems">
        <title>Genome- and Community-Level Interaction Insights into Carbon Utilization and Element Cycling Functions of Hydrothermarchaeota in Hydrothermal Sediment.</title>
        <authorList>
            <person name="Zhou Z."/>
            <person name="Liu Y."/>
            <person name="Xu W."/>
            <person name="Pan J."/>
            <person name="Luo Z.H."/>
            <person name="Li M."/>
        </authorList>
    </citation>
    <scope>NUCLEOTIDE SEQUENCE [LARGE SCALE GENOMIC DNA]</scope>
    <source>
        <strain evidence="3">SpSt-1065</strain>
    </source>
</reference>
<dbReference type="EMBL" id="DRWX01000241">
    <property type="protein sequence ID" value="HHM96580.1"/>
    <property type="molecule type" value="Genomic_DNA"/>
</dbReference>
<gene>
    <name evidence="3" type="ORF">ENM21_05135</name>
</gene>